<keyword evidence="9" id="KW-1185">Reference proteome</keyword>
<organism evidence="8 9">
    <name type="scientific">Arsukibacterium indicum</name>
    <dbReference type="NCBI Taxonomy" id="2848612"/>
    <lineage>
        <taxon>Bacteria</taxon>
        <taxon>Pseudomonadati</taxon>
        <taxon>Pseudomonadota</taxon>
        <taxon>Gammaproteobacteria</taxon>
        <taxon>Chromatiales</taxon>
        <taxon>Chromatiaceae</taxon>
        <taxon>Arsukibacterium</taxon>
    </lineage>
</organism>
<dbReference type="Pfam" id="PF00970">
    <property type="entry name" value="FAD_binding_6"/>
    <property type="match status" value="1"/>
</dbReference>
<reference evidence="8 9" key="1">
    <citation type="submission" date="2021-06" db="EMBL/GenBank/DDBJ databases">
        <title>Rheinheimera indica sp. nov., isolated from deep-sea sediment.</title>
        <authorList>
            <person name="Wang Z."/>
            <person name="Zhang X.-Y."/>
        </authorList>
    </citation>
    <scope>NUCLEOTIDE SEQUENCE [LARGE SCALE GENOMIC DNA]</scope>
    <source>
        <strain evidence="8 9">SM2107</strain>
    </source>
</reference>
<evidence type="ECO:0000256" key="1">
    <source>
        <dbReference type="ARBA" id="ARBA00001974"/>
    </source>
</evidence>
<evidence type="ECO:0000313" key="9">
    <source>
        <dbReference type="Proteomes" id="UP000704611"/>
    </source>
</evidence>
<comment type="caution">
    <text evidence="8">The sequence shown here is derived from an EMBL/GenBank/DDBJ whole genome shotgun (WGS) entry which is preliminary data.</text>
</comment>
<dbReference type="InterPro" id="IPR033892">
    <property type="entry name" value="FNR_bac"/>
</dbReference>
<name>A0ABS6MPL2_9GAMM</name>
<dbReference type="PANTHER" id="PTHR47878">
    <property type="entry name" value="OXIDOREDUCTASE FAD/NAD(P)-BINDING DOMAIN PROTEIN"/>
    <property type="match status" value="1"/>
</dbReference>
<dbReference type="Pfam" id="PF00175">
    <property type="entry name" value="NAD_binding_1"/>
    <property type="match status" value="1"/>
</dbReference>
<evidence type="ECO:0000313" key="8">
    <source>
        <dbReference type="EMBL" id="MBV2130767.1"/>
    </source>
</evidence>
<dbReference type="InterPro" id="IPR001433">
    <property type="entry name" value="OxRdtase_FAD/NAD-bd"/>
</dbReference>
<dbReference type="InterPro" id="IPR017927">
    <property type="entry name" value="FAD-bd_FR_type"/>
</dbReference>
<dbReference type="InterPro" id="IPR008333">
    <property type="entry name" value="Cbr1-like_FAD-bd_dom"/>
</dbReference>
<keyword evidence="5" id="KW-0521">NADP</keyword>
<feature type="domain" description="FAD-binding FR-type" evidence="7">
    <location>
        <begin position="2"/>
        <end position="100"/>
    </location>
</feature>
<sequence length="246" mass="27204">MAQWLNATVSETIYWTSNLFSIKAKTGPLPFIAGQFVRLAVEGPEGRVQRAYSLVNPPDSEYQEFLISTVADGLLSPLLQQLTPGDSIGISQPASGFFILDEVPDGDNLWLIATGTGIGPYLSMLATSEPYRRFAHIILVHSVRNAADLAYKDLIEGFKAAHPGQLHYQPVVTRELHPDALHDRIPNLISSHQLQQQCGQLLNSNSQVMLCGNPQMITDTKDLLISLGLKKNLRRTPGNITVEQYW</sequence>
<dbReference type="PROSITE" id="PS51384">
    <property type="entry name" value="FAD_FR"/>
    <property type="match status" value="1"/>
</dbReference>
<dbReference type="EMBL" id="JAHRID010000009">
    <property type="protein sequence ID" value="MBV2130767.1"/>
    <property type="molecule type" value="Genomic_DNA"/>
</dbReference>
<dbReference type="Proteomes" id="UP000704611">
    <property type="component" value="Unassembled WGS sequence"/>
</dbReference>
<proteinExistence type="predicted"/>
<dbReference type="PANTHER" id="PTHR47878:SF1">
    <property type="entry name" value="FLAVODOXIN_FERREDOXIN--NADP REDUCTASE"/>
    <property type="match status" value="1"/>
</dbReference>
<dbReference type="RefSeq" id="WP_217671078.1">
    <property type="nucleotide sequence ID" value="NZ_JAHRID010000009.1"/>
</dbReference>
<evidence type="ECO:0000256" key="3">
    <source>
        <dbReference type="ARBA" id="ARBA00022741"/>
    </source>
</evidence>
<evidence type="ECO:0000256" key="2">
    <source>
        <dbReference type="ARBA" id="ARBA00022630"/>
    </source>
</evidence>
<keyword evidence="4" id="KW-0274">FAD</keyword>
<keyword evidence="2" id="KW-0285">Flavoprotein</keyword>
<keyword evidence="6" id="KW-0560">Oxidoreductase</keyword>
<evidence type="ECO:0000256" key="5">
    <source>
        <dbReference type="ARBA" id="ARBA00022857"/>
    </source>
</evidence>
<evidence type="ECO:0000259" key="7">
    <source>
        <dbReference type="PROSITE" id="PS51384"/>
    </source>
</evidence>
<protein>
    <submittedName>
        <fullName evidence="8">Ferredoxin--NADP reductase</fullName>
    </submittedName>
</protein>
<dbReference type="CDD" id="cd06195">
    <property type="entry name" value="FNR1"/>
    <property type="match status" value="1"/>
</dbReference>
<accession>A0ABS6MPL2</accession>
<evidence type="ECO:0000256" key="6">
    <source>
        <dbReference type="ARBA" id="ARBA00023002"/>
    </source>
</evidence>
<comment type="cofactor">
    <cofactor evidence="1">
        <name>FAD</name>
        <dbReference type="ChEBI" id="CHEBI:57692"/>
    </cofactor>
</comment>
<gene>
    <name evidence="8" type="ORF">KQY15_16850</name>
</gene>
<evidence type="ECO:0000256" key="4">
    <source>
        <dbReference type="ARBA" id="ARBA00022827"/>
    </source>
</evidence>
<keyword evidence="3" id="KW-0547">Nucleotide-binding</keyword>
<dbReference type="InterPro" id="IPR051930">
    <property type="entry name" value="FNR_type-1"/>
</dbReference>